<keyword evidence="4" id="KW-1185">Reference proteome</keyword>
<keyword evidence="1" id="KW-0732">Signal</keyword>
<feature type="domain" description="SpaA-like prealbumin fold" evidence="2">
    <location>
        <begin position="386"/>
        <end position="495"/>
    </location>
</feature>
<gene>
    <name evidence="3" type="ORF">G1C96_1620</name>
</gene>
<dbReference type="InterPro" id="IPR041033">
    <property type="entry name" value="SpaA_PFL_dom_1"/>
</dbReference>
<comment type="caution">
    <text evidence="3">The sequence shown here is derived from an EMBL/GenBank/DDBJ whole genome shotgun (WGS) entry which is preliminary data.</text>
</comment>
<evidence type="ECO:0000259" key="2">
    <source>
        <dbReference type="Pfam" id="PF17802"/>
    </source>
</evidence>
<dbReference type="Proteomes" id="UP000588277">
    <property type="component" value="Unassembled WGS sequence"/>
</dbReference>
<evidence type="ECO:0000313" key="3">
    <source>
        <dbReference type="EMBL" id="NMN01038.1"/>
    </source>
</evidence>
<evidence type="ECO:0000313" key="4">
    <source>
        <dbReference type="Proteomes" id="UP000588277"/>
    </source>
</evidence>
<feature type="chain" id="PRO_5030619983" description="SpaA-like prealbumin fold domain-containing protein" evidence="1">
    <location>
        <begin position="45"/>
        <end position="537"/>
    </location>
</feature>
<feature type="signal peptide" evidence="1">
    <location>
        <begin position="1"/>
        <end position="44"/>
    </location>
</feature>
<organism evidence="3 4">
    <name type="scientific">Bifidobacterium moraviense</name>
    <dbReference type="NCBI Taxonomy" id="2675323"/>
    <lineage>
        <taxon>Bacteria</taxon>
        <taxon>Bacillati</taxon>
        <taxon>Actinomycetota</taxon>
        <taxon>Actinomycetes</taxon>
        <taxon>Bifidobacteriales</taxon>
        <taxon>Bifidobacteriaceae</taxon>
        <taxon>Bifidobacterium</taxon>
    </lineage>
</organism>
<evidence type="ECO:0000256" key="1">
    <source>
        <dbReference type="SAM" id="SignalP"/>
    </source>
</evidence>
<dbReference type="EMBL" id="JAAIIH010000014">
    <property type="protein sequence ID" value="NMN01038.1"/>
    <property type="molecule type" value="Genomic_DNA"/>
</dbReference>
<protein>
    <recommendedName>
        <fullName evidence="2">SpaA-like prealbumin fold domain-containing protein</fullName>
    </recommendedName>
</protein>
<dbReference type="Gene3D" id="2.60.40.10">
    <property type="entry name" value="Immunoglobulins"/>
    <property type="match status" value="1"/>
</dbReference>
<reference evidence="3 4" key="1">
    <citation type="submission" date="2020-02" db="EMBL/GenBank/DDBJ databases">
        <title>Characterization of phylogenetic diversity of novel bifidobacterial species isolated in Czech ZOOs.</title>
        <authorList>
            <person name="Lugli G.A."/>
            <person name="Vera N.B."/>
            <person name="Ventura M."/>
        </authorList>
    </citation>
    <scope>NUCLEOTIDE SEQUENCE [LARGE SCALE GENOMIC DNA]</scope>
    <source>
        <strain evidence="3 4">DSM 109958</strain>
    </source>
</reference>
<dbReference type="InterPro" id="IPR013783">
    <property type="entry name" value="Ig-like_fold"/>
</dbReference>
<dbReference type="RefSeq" id="WP_169276116.1">
    <property type="nucleotide sequence ID" value="NZ_JAAIIH010000014.1"/>
</dbReference>
<accession>A0A7Y0F2Y2</accession>
<dbReference type="Pfam" id="PF17802">
    <property type="entry name" value="SpaA"/>
    <property type="match status" value="1"/>
</dbReference>
<name>A0A7Y0F2Y2_9BIFI</name>
<sequence>MNGNGRHRAERGAPARSVWRVLMGMLLAVATLMAMALPMSAVYAADGDDANCAATTLPVKRDGTSVTWSEVRDYIDANFTGSKVFADAVYDAICTSGQDFSRKDYGDRHNTTLRTAEDVIRNYGIFDSRNTVLTLTKPLEDGAVLTGIGQLRYVSTLNVKDVGNHKGLDFLEDAYEPIAGSRPTEKDPMGPAAVVENIAITELPQNPYALNLPRTIGANNHYFPTTAYNSLLVSILRRPGGAKSTTVNIDTALTGRDGTPVELGTSVVAASTADTSFTAAADVVYPTETNMVWNDDFGCDPWRVSSCPQTEGDSFQASGNHLTVTIPSDVSDNKTYWSRLAFSLIYKFYSNTVMDQTSVDYFYRTSAEYLNRVTVSGSQMVISGARVKKVDKDDPSKGLNGATFELYADSGGTQKAKQADLTTDGKPQFNADGSLAVIETGTYTSGNVEGTDGVVVLDNLLPGTYYLKEVTPPDGYTAVSDQLIPVIVEDVDTKTPEVTGGESAEAEVAKDGATVQARADKFEGYRRFAFWCVWVVV</sequence>
<proteinExistence type="predicted"/>
<dbReference type="GO" id="GO:0005975">
    <property type="term" value="P:carbohydrate metabolic process"/>
    <property type="evidence" value="ECO:0007669"/>
    <property type="project" value="UniProtKB-ARBA"/>
</dbReference>
<dbReference type="AlphaFoldDB" id="A0A7Y0F2Y2"/>